<dbReference type="InterPro" id="IPR043519">
    <property type="entry name" value="NT_sf"/>
</dbReference>
<dbReference type="RefSeq" id="WP_270454524.1">
    <property type="nucleotide sequence ID" value="NZ_JADPIE010000006.1"/>
</dbReference>
<comment type="caution">
    <text evidence="14">The sequence shown here is derived from an EMBL/GenBank/DDBJ whole genome shotgun (WGS) entry which is preliminary data.</text>
</comment>
<keyword evidence="6" id="KW-0548">Nucleotidyltransferase</keyword>
<comment type="similarity">
    <text evidence="2 12">Belongs to the tRNA nucleotidyltransferase/poly(A) polymerase family.</text>
</comment>
<dbReference type="PANTHER" id="PTHR47788:SF1">
    <property type="entry name" value="A-ADDING TRNA NUCLEOTIDYLTRANSFERASE"/>
    <property type="match status" value="1"/>
</dbReference>
<accession>A0A931F722</accession>
<dbReference type="GO" id="GO:0008033">
    <property type="term" value="P:tRNA processing"/>
    <property type="evidence" value="ECO:0007669"/>
    <property type="project" value="UniProtKB-KW"/>
</dbReference>
<dbReference type="PANTHER" id="PTHR47788">
    <property type="entry name" value="POLYA POLYMERASE"/>
    <property type="match status" value="1"/>
</dbReference>
<keyword evidence="15" id="KW-1185">Reference proteome</keyword>
<dbReference type="Proteomes" id="UP000621436">
    <property type="component" value="Unassembled WGS sequence"/>
</dbReference>
<feature type="domain" description="CBS" evidence="13">
    <location>
        <begin position="312"/>
        <end position="378"/>
    </location>
</feature>
<dbReference type="GO" id="GO:0016779">
    <property type="term" value="F:nucleotidyltransferase activity"/>
    <property type="evidence" value="ECO:0007669"/>
    <property type="project" value="UniProtKB-KW"/>
</dbReference>
<evidence type="ECO:0000256" key="7">
    <source>
        <dbReference type="ARBA" id="ARBA00022723"/>
    </source>
</evidence>
<dbReference type="GO" id="GO:0000049">
    <property type="term" value="F:tRNA binding"/>
    <property type="evidence" value="ECO:0007669"/>
    <property type="project" value="UniProtKB-KW"/>
</dbReference>
<evidence type="ECO:0000259" key="13">
    <source>
        <dbReference type="PROSITE" id="PS51371"/>
    </source>
</evidence>
<dbReference type="PROSITE" id="PS51371">
    <property type="entry name" value="CBS"/>
    <property type="match status" value="2"/>
</dbReference>
<dbReference type="Gene3D" id="3.10.580.10">
    <property type="entry name" value="CBS-domain"/>
    <property type="match status" value="1"/>
</dbReference>
<evidence type="ECO:0000256" key="9">
    <source>
        <dbReference type="ARBA" id="ARBA00022842"/>
    </source>
</evidence>
<keyword evidence="3" id="KW-0820">tRNA-binding</keyword>
<dbReference type="Gene3D" id="3.90.1640.10">
    <property type="entry name" value="inorganic pyrophosphatase (n-terminal core)"/>
    <property type="match status" value="1"/>
</dbReference>
<keyword evidence="9" id="KW-0460">Magnesium</keyword>
<name>A0A931F722_9FIRM</name>
<keyword evidence="7" id="KW-0479">Metal-binding</keyword>
<sequence length="874" mass="99806">MEIVVSHQLTDLDGLAAMFAAAKIYPEARPVFVGRLHQMVKDFMALYRDEINVLYVEDIDLNQVTRVIICDTSELDRLGPLEDNINWDEVEVIVYDHHPHDELTWADRDKSQKVGSATTILIQEIMSAAIKIDAVEATLFALGIYADTGNFAHLNTTAADLEAAAYLLKNGAKIKVINQFLQQKLDNDQKEALSQFLPSRQDLNYNGVKFSLFTGKLNKYVRGLNKVVSRIKELYHLPTVFLLAEAEDQIDLIGRSSDEAVNIGRICDRFGGGGHPGAGAARLNPPLKDAETKLKSVLKTELSPRQIVSSIMSAPVRTLSPETTIAEAEKALDRYGHNGLIVVEDKEGKPILEEDIVGVFSRRDLDKVKGHDLMHAPVKGYMSRDVVTINADASIQDAQEEMVHYNIGRLPVIDDGKMVGIITRTDLLDAYYDDESPQHYQHTYGSSMVEIEARKTDLTGQFNNLTAKLKELFKLCSSLSASMDSRLFIVGGMVRDFVLDIENKDLDLVIEGQVEPFLASLAKELDVDYQYNDRFQTGSLNYYDYTLDLAQARSEYYPTPGSLPEVESAGILEDLFRRDFTVNAMAIALFPEEFGYLYDYFNGYQDIKNETVRALHRFSFLDDPTRIIRGIKLSLSLDFNFEEETENLMQEALNRGEFTGLSLNRVLRELKDLFYRFHDNSELPGVLKKLPVVKLLDFSFEFTEKTCRDWKRLEESLAYLDSKDYNIKEWEVKLVLLLRNLPGGIRSKINLTNKEEQLLNFINRLPENTENIFAFEEPVELAEELDKLEPEELALIHCFKEDSYHRSRLEFYLNELRNIEIEIDGNDLIDLGLKPGPEIREILAKVRKRRYQGRIKDRESQLELARKLIKEYQK</sequence>
<dbReference type="Gene3D" id="1.10.3090.10">
    <property type="entry name" value="cca-adding enzyme, domain 2"/>
    <property type="match status" value="1"/>
</dbReference>
<evidence type="ECO:0000313" key="15">
    <source>
        <dbReference type="Proteomes" id="UP000621436"/>
    </source>
</evidence>
<evidence type="ECO:0000256" key="3">
    <source>
        <dbReference type="ARBA" id="ARBA00022555"/>
    </source>
</evidence>
<gene>
    <name evidence="14" type="ORF">I0Q91_10585</name>
</gene>
<keyword evidence="4 12" id="KW-0808">Transferase</keyword>
<evidence type="ECO:0000256" key="12">
    <source>
        <dbReference type="RuleBase" id="RU003953"/>
    </source>
</evidence>
<evidence type="ECO:0000256" key="2">
    <source>
        <dbReference type="ARBA" id="ARBA00007265"/>
    </source>
</evidence>
<dbReference type="SMART" id="SM00116">
    <property type="entry name" value="CBS"/>
    <property type="match status" value="2"/>
</dbReference>
<dbReference type="Pfam" id="PF01743">
    <property type="entry name" value="PolyA_pol"/>
    <property type="match status" value="1"/>
</dbReference>
<dbReference type="GO" id="GO:0000166">
    <property type="term" value="F:nucleotide binding"/>
    <property type="evidence" value="ECO:0007669"/>
    <property type="project" value="UniProtKB-KW"/>
</dbReference>
<evidence type="ECO:0000313" key="14">
    <source>
        <dbReference type="EMBL" id="MBF8437530.1"/>
    </source>
</evidence>
<organism evidence="14 15">
    <name type="scientific">Halonatronomonas betaini</name>
    <dbReference type="NCBI Taxonomy" id="2778430"/>
    <lineage>
        <taxon>Bacteria</taxon>
        <taxon>Bacillati</taxon>
        <taxon>Bacillota</taxon>
        <taxon>Clostridia</taxon>
        <taxon>Halanaerobiales</taxon>
        <taxon>Halarsenatibacteraceae</taxon>
        <taxon>Halonatronomonas</taxon>
    </lineage>
</organism>
<dbReference type="SUPFAM" id="SSF81301">
    <property type="entry name" value="Nucleotidyltransferase"/>
    <property type="match status" value="1"/>
</dbReference>
<evidence type="ECO:0000256" key="8">
    <source>
        <dbReference type="ARBA" id="ARBA00022741"/>
    </source>
</evidence>
<dbReference type="EMBL" id="JADPIE010000006">
    <property type="protein sequence ID" value="MBF8437530.1"/>
    <property type="molecule type" value="Genomic_DNA"/>
</dbReference>
<dbReference type="SUPFAM" id="SSF81891">
    <property type="entry name" value="Poly A polymerase C-terminal region-like"/>
    <property type="match status" value="1"/>
</dbReference>
<dbReference type="InterPro" id="IPR002646">
    <property type="entry name" value="PolA_pol_head_dom"/>
</dbReference>
<protein>
    <submittedName>
        <fullName evidence="14">CBS domain-containing protein</fullName>
    </submittedName>
</protein>
<dbReference type="CDD" id="cd04595">
    <property type="entry name" value="CBS_pair_DHH_polyA_Pol_assoc"/>
    <property type="match status" value="1"/>
</dbReference>
<keyword evidence="11" id="KW-0129">CBS domain</keyword>
<proteinExistence type="inferred from homology"/>
<evidence type="ECO:0000256" key="4">
    <source>
        <dbReference type="ARBA" id="ARBA00022679"/>
    </source>
</evidence>
<dbReference type="Pfam" id="PF00571">
    <property type="entry name" value="CBS"/>
    <property type="match status" value="2"/>
</dbReference>
<keyword evidence="5" id="KW-0819">tRNA processing</keyword>
<comment type="cofactor">
    <cofactor evidence="1">
        <name>Mg(2+)</name>
        <dbReference type="ChEBI" id="CHEBI:18420"/>
    </cofactor>
</comment>
<feature type="domain" description="CBS" evidence="13">
    <location>
        <begin position="382"/>
        <end position="438"/>
    </location>
</feature>
<dbReference type="SUPFAM" id="SSF54631">
    <property type="entry name" value="CBS-domain pair"/>
    <property type="match status" value="1"/>
</dbReference>
<evidence type="ECO:0000256" key="1">
    <source>
        <dbReference type="ARBA" id="ARBA00001946"/>
    </source>
</evidence>
<evidence type="ECO:0000256" key="10">
    <source>
        <dbReference type="ARBA" id="ARBA00022884"/>
    </source>
</evidence>
<keyword evidence="8" id="KW-0547">Nucleotide-binding</keyword>
<dbReference type="CDD" id="cd05398">
    <property type="entry name" value="NT_ClassII-CCAase"/>
    <property type="match status" value="1"/>
</dbReference>
<evidence type="ECO:0000256" key="6">
    <source>
        <dbReference type="ARBA" id="ARBA00022695"/>
    </source>
</evidence>
<dbReference type="GO" id="GO:0046872">
    <property type="term" value="F:metal ion binding"/>
    <property type="evidence" value="ECO:0007669"/>
    <property type="project" value="UniProtKB-KW"/>
</dbReference>
<dbReference type="Gene3D" id="3.10.310.30">
    <property type="match status" value="1"/>
</dbReference>
<keyword evidence="10 12" id="KW-0694">RNA-binding</keyword>
<dbReference type="AlphaFoldDB" id="A0A931F722"/>
<dbReference type="InterPro" id="IPR052390">
    <property type="entry name" value="tRNA_nt/polyA_polymerase"/>
</dbReference>
<evidence type="ECO:0000256" key="11">
    <source>
        <dbReference type="PROSITE-ProRule" id="PRU00703"/>
    </source>
</evidence>
<reference evidence="14" key="1">
    <citation type="submission" date="2020-11" db="EMBL/GenBank/DDBJ databases">
        <title>Halonatronomonas betainensis gen. nov., sp. nov. a novel haloalkaliphilic representative of the family Halanaerobiacae capable of betaine degradation.</title>
        <authorList>
            <person name="Boltyanskaya Y."/>
            <person name="Kevbrin V."/>
            <person name="Detkova E."/>
            <person name="Grouzdev D.S."/>
            <person name="Koziaeva V."/>
            <person name="Zhilina T."/>
        </authorList>
    </citation>
    <scope>NUCLEOTIDE SEQUENCE</scope>
    <source>
        <strain evidence="14">Z-7014</strain>
    </source>
</reference>
<dbReference type="Pfam" id="PF01368">
    <property type="entry name" value="DHH"/>
    <property type="match status" value="1"/>
</dbReference>
<evidence type="ECO:0000256" key="5">
    <source>
        <dbReference type="ARBA" id="ARBA00022694"/>
    </source>
</evidence>
<dbReference type="InterPro" id="IPR000644">
    <property type="entry name" value="CBS_dom"/>
</dbReference>
<dbReference type="Gene3D" id="3.30.460.10">
    <property type="entry name" value="Beta Polymerase, domain 2"/>
    <property type="match status" value="1"/>
</dbReference>
<dbReference type="InterPro" id="IPR038763">
    <property type="entry name" value="DHH_sf"/>
</dbReference>
<dbReference type="SUPFAM" id="SSF64182">
    <property type="entry name" value="DHH phosphoesterases"/>
    <property type="match status" value="1"/>
</dbReference>
<dbReference type="InterPro" id="IPR001667">
    <property type="entry name" value="DDH_dom"/>
</dbReference>
<dbReference type="InterPro" id="IPR046342">
    <property type="entry name" value="CBS_dom_sf"/>
</dbReference>